<feature type="transmembrane region" description="Helical" evidence="6">
    <location>
        <begin position="57"/>
        <end position="76"/>
    </location>
</feature>
<feature type="transmembrane region" description="Helical" evidence="6">
    <location>
        <begin position="116"/>
        <end position="137"/>
    </location>
</feature>
<keyword evidence="8" id="KW-1185">Reference proteome</keyword>
<keyword evidence="5 6" id="KW-0472">Membrane</keyword>
<feature type="transmembrane region" description="Helical" evidence="6">
    <location>
        <begin position="23"/>
        <end position="45"/>
    </location>
</feature>
<reference evidence="7 8" key="2">
    <citation type="journal article" date="2000" name="Proc. Natl. Acad. Sci. U.S.A.">
        <title>Archaeal adaptation to higher temperatures revealed by genomic sequence of Thermoplasma volcanium.</title>
        <authorList>
            <person name="Kawashima T."/>
            <person name="Amano N."/>
            <person name="Koike H."/>
            <person name="Makino S."/>
            <person name="Higuchi S."/>
            <person name="Kawashima-Ohya Y."/>
            <person name="Watanabe K."/>
            <person name="Yamazaki M."/>
            <person name="Kanehori K."/>
            <person name="Kawamoto T."/>
            <person name="Nunoshiba T."/>
            <person name="Yamamoto Y."/>
            <person name="Aramaki H."/>
            <person name="Makino K."/>
            <person name="Suzuki M."/>
        </authorList>
    </citation>
    <scope>NUCLEOTIDE SEQUENCE [LARGE SCALE GENOMIC DNA]</scope>
    <source>
        <strain evidence="8">ATCC 51530 / DSM 4299 / JCM 9571 / NBRC 15438 / GSS1</strain>
    </source>
</reference>
<dbReference type="Pfam" id="PF06146">
    <property type="entry name" value="PsiE"/>
    <property type="match status" value="1"/>
</dbReference>
<dbReference type="EMBL" id="BA000011">
    <property type="protein sequence ID" value="BAB59942.1"/>
    <property type="molecule type" value="Genomic_DNA"/>
</dbReference>
<dbReference type="PaxDb" id="273116-14325016"/>
<dbReference type="OrthoDB" id="57161at2157"/>
<proteinExistence type="predicted"/>
<evidence type="ECO:0000256" key="6">
    <source>
        <dbReference type="SAM" id="Phobius"/>
    </source>
</evidence>
<sequence>MIIFKYNTHIQIVNDPTQYVVKYFGYIIEAILILAIVFDLCFSIYQLIILRSSGLEELVYSAVGNAFFALVLLELFEGVHDFIVKSPQGLRHVVEAGLSYIIREIIIDISTGIKDIYSLSALAIVIIALSVSLYFLVLTKNTQ</sequence>
<evidence type="ECO:0000256" key="4">
    <source>
        <dbReference type="ARBA" id="ARBA00022989"/>
    </source>
</evidence>
<organism evidence="7 8">
    <name type="scientific">Thermoplasma volcanium (strain ATCC 51530 / DSM 4299 / JCM 9571 / NBRC 15438 / GSS1)</name>
    <dbReference type="NCBI Taxonomy" id="273116"/>
    <lineage>
        <taxon>Archaea</taxon>
        <taxon>Methanobacteriati</taxon>
        <taxon>Thermoplasmatota</taxon>
        <taxon>Thermoplasmata</taxon>
        <taxon>Thermoplasmatales</taxon>
        <taxon>Thermoplasmataceae</taxon>
        <taxon>Thermoplasma</taxon>
    </lineage>
</organism>
<dbReference type="KEGG" id="tvo:TVG0800897"/>
<reference evidence="7 8" key="1">
    <citation type="journal article" date="1999" name="Proc. Jpn. Acad.">
        <title>Determination of the complete genomic DNA sequence of Thermoplasma volvanium GSS1.</title>
        <authorList>
            <person name="Kawashima T."/>
            <person name="Yamamoto Y."/>
            <person name="Aramaki H."/>
            <person name="Nunoshiba T."/>
            <person name="Kawamoto T."/>
            <person name="Watanabe K."/>
            <person name="Yamazaki M."/>
            <person name="Kanehori K."/>
            <person name="Amano N."/>
            <person name="Ohya Y."/>
            <person name="Makino K."/>
            <person name="Suzuki M."/>
        </authorList>
    </citation>
    <scope>NUCLEOTIDE SEQUENCE [LARGE SCALE GENOMIC DNA]</scope>
    <source>
        <strain evidence="8">ATCC 51530 / DSM 4299 / JCM 9571 / NBRC 15438 / GSS1</strain>
    </source>
</reference>
<name>Q97AL0_THEVO</name>
<evidence type="ECO:0000313" key="8">
    <source>
        <dbReference type="Proteomes" id="UP000001017"/>
    </source>
</evidence>
<dbReference type="InterPro" id="IPR020948">
    <property type="entry name" value="P_starv_induced_PsiE-like"/>
</dbReference>
<protein>
    <submittedName>
        <fullName evidence="7">Uncharacterized protein</fullName>
    </submittedName>
</protein>
<dbReference type="AlphaFoldDB" id="Q97AL0"/>
<evidence type="ECO:0000313" key="7">
    <source>
        <dbReference type="EMBL" id="BAB59942.1"/>
    </source>
</evidence>
<evidence type="ECO:0000256" key="5">
    <source>
        <dbReference type="ARBA" id="ARBA00023136"/>
    </source>
</evidence>
<dbReference type="eggNOG" id="arCOG06050">
    <property type="taxonomic scope" value="Archaea"/>
</dbReference>
<evidence type="ECO:0000256" key="1">
    <source>
        <dbReference type="ARBA" id="ARBA00004651"/>
    </source>
</evidence>
<dbReference type="HOGENOM" id="CLU_1881171_0_0_2"/>
<evidence type="ECO:0000256" key="2">
    <source>
        <dbReference type="ARBA" id="ARBA00022475"/>
    </source>
</evidence>
<accession>Q97AL0</accession>
<dbReference type="STRING" id="273116.gene:9381590"/>
<dbReference type="Proteomes" id="UP000001017">
    <property type="component" value="Chromosome"/>
</dbReference>
<keyword evidence="4 6" id="KW-1133">Transmembrane helix</keyword>
<keyword evidence="3 6" id="KW-0812">Transmembrane</keyword>
<comment type="subcellular location">
    <subcellularLocation>
        <location evidence="1">Cell membrane</location>
        <topology evidence="1">Multi-pass membrane protein</topology>
    </subcellularLocation>
</comment>
<keyword evidence="2" id="KW-1003">Cell membrane</keyword>
<dbReference type="GO" id="GO:0005886">
    <property type="term" value="C:plasma membrane"/>
    <property type="evidence" value="ECO:0007669"/>
    <property type="project" value="UniProtKB-SubCell"/>
</dbReference>
<gene>
    <name evidence="7" type="ORF">TVG0800897</name>
</gene>
<evidence type="ECO:0000256" key="3">
    <source>
        <dbReference type="ARBA" id="ARBA00022692"/>
    </source>
</evidence>